<dbReference type="GO" id="GO:0006355">
    <property type="term" value="P:regulation of DNA-templated transcription"/>
    <property type="evidence" value="ECO:0007669"/>
    <property type="project" value="InterPro"/>
</dbReference>
<dbReference type="Pfam" id="PF00486">
    <property type="entry name" value="Trans_reg_C"/>
    <property type="match status" value="1"/>
</dbReference>
<feature type="domain" description="OmpR/PhoB-type" evidence="4">
    <location>
        <begin position="8"/>
        <end position="106"/>
    </location>
</feature>
<dbReference type="InterPro" id="IPR036388">
    <property type="entry name" value="WH-like_DNA-bd_sf"/>
</dbReference>
<keyword evidence="3" id="KW-1133">Transmembrane helix</keyword>
<dbReference type="AlphaFoldDB" id="A0AAW7Y061"/>
<protein>
    <submittedName>
        <fullName evidence="5">Helix-turn-helix domain-containing protein</fullName>
    </submittedName>
</protein>
<keyword evidence="3" id="KW-0812">Transmembrane</keyword>
<evidence type="ECO:0000259" key="4">
    <source>
        <dbReference type="PROSITE" id="PS51755"/>
    </source>
</evidence>
<dbReference type="CDD" id="cd00383">
    <property type="entry name" value="trans_reg_C"/>
    <property type="match status" value="1"/>
</dbReference>
<dbReference type="RefSeq" id="WP_303498531.1">
    <property type="nucleotide sequence ID" value="NZ_JAUOPU010000003.1"/>
</dbReference>
<keyword evidence="1 2" id="KW-0238">DNA-binding</keyword>
<accession>A0AAW7Y061</accession>
<sequence>MLDKELKYDNYQVGAEFIYASSSRVLSTSKQEVSLNRAEREVLNYLITNAYRVVSFDELLQAGWPHKSVARTSLFQTIRNLRIKLRETEKGEFIELISSVGYQIKATAIIPSASDINKNPPPMLAKKNKALKYKTISVFSTLLLIVTLAMYSAWEANTEFNYFYKVTHTKENSSIVYLTKSQDKLDFLERNSSAYLTPTTLGQRLFFIAQMDDYYSIAYCDRDDDGQCIPSSVQAISFGHADINVFWQELAKNTTSSLSVPLLYKEQNIQNAAKSYNLYIDNGKFVPNLSQLYFQKTADFSWTYTAIFYRKFNKKGRFTPLAFNGGEVTVSTTSKAPFIAKATLTVTCAHTFLPNDDIDKLSDGPAGSLEKRINTDFNNKSLIITYMLYRQNGLTLWYSELDGFFWFNKEHIMQSEISSLADFEVCTDYLKLGTCQEPSTSTTEVQNHR</sequence>
<dbReference type="GO" id="GO:0000160">
    <property type="term" value="P:phosphorelay signal transduction system"/>
    <property type="evidence" value="ECO:0007669"/>
    <property type="project" value="InterPro"/>
</dbReference>
<dbReference type="Gene3D" id="1.10.10.10">
    <property type="entry name" value="Winged helix-like DNA-binding domain superfamily/Winged helix DNA-binding domain"/>
    <property type="match status" value="1"/>
</dbReference>
<dbReference type="EMBL" id="JAUOPU010000003">
    <property type="protein sequence ID" value="MDO6541809.1"/>
    <property type="molecule type" value="Genomic_DNA"/>
</dbReference>
<dbReference type="Proteomes" id="UP001170624">
    <property type="component" value="Unassembled WGS sequence"/>
</dbReference>
<dbReference type="InterPro" id="IPR016032">
    <property type="entry name" value="Sig_transdc_resp-reg_C-effctor"/>
</dbReference>
<reference evidence="5" key="1">
    <citation type="submission" date="2023-07" db="EMBL/GenBank/DDBJ databases">
        <title>Genome content predicts the carbon catabolic preferences of heterotrophic bacteria.</title>
        <authorList>
            <person name="Gralka M."/>
        </authorList>
    </citation>
    <scope>NUCLEOTIDE SEQUENCE</scope>
    <source>
        <strain evidence="5">G2M05</strain>
    </source>
</reference>
<evidence type="ECO:0000313" key="5">
    <source>
        <dbReference type="EMBL" id="MDO6541809.1"/>
    </source>
</evidence>
<evidence type="ECO:0000256" key="2">
    <source>
        <dbReference type="PROSITE-ProRule" id="PRU01091"/>
    </source>
</evidence>
<name>A0AAW7Y061_9GAMM</name>
<organism evidence="5 6">
    <name type="scientific">Photobacterium sanguinicancri</name>
    <dbReference type="NCBI Taxonomy" id="875932"/>
    <lineage>
        <taxon>Bacteria</taxon>
        <taxon>Pseudomonadati</taxon>
        <taxon>Pseudomonadota</taxon>
        <taxon>Gammaproteobacteria</taxon>
        <taxon>Vibrionales</taxon>
        <taxon>Vibrionaceae</taxon>
        <taxon>Photobacterium</taxon>
    </lineage>
</organism>
<dbReference type="SMART" id="SM00862">
    <property type="entry name" value="Trans_reg_C"/>
    <property type="match status" value="1"/>
</dbReference>
<evidence type="ECO:0000313" key="6">
    <source>
        <dbReference type="Proteomes" id="UP001170624"/>
    </source>
</evidence>
<evidence type="ECO:0000256" key="1">
    <source>
        <dbReference type="ARBA" id="ARBA00023125"/>
    </source>
</evidence>
<comment type="caution">
    <text evidence="5">The sequence shown here is derived from an EMBL/GenBank/DDBJ whole genome shotgun (WGS) entry which is preliminary data.</text>
</comment>
<proteinExistence type="predicted"/>
<feature type="DNA-binding region" description="OmpR/PhoB-type" evidence="2">
    <location>
        <begin position="8"/>
        <end position="106"/>
    </location>
</feature>
<evidence type="ECO:0000256" key="3">
    <source>
        <dbReference type="SAM" id="Phobius"/>
    </source>
</evidence>
<dbReference type="SUPFAM" id="SSF46894">
    <property type="entry name" value="C-terminal effector domain of the bipartite response regulators"/>
    <property type="match status" value="1"/>
</dbReference>
<dbReference type="InterPro" id="IPR001867">
    <property type="entry name" value="OmpR/PhoB-type_DNA-bd"/>
</dbReference>
<keyword evidence="3" id="KW-0472">Membrane</keyword>
<dbReference type="PROSITE" id="PS51755">
    <property type="entry name" value="OMPR_PHOB"/>
    <property type="match status" value="1"/>
</dbReference>
<feature type="transmembrane region" description="Helical" evidence="3">
    <location>
        <begin position="136"/>
        <end position="154"/>
    </location>
</feature>
<gene>
    <name evidence="5" type="ORF">Q4568_04655</name>
</gene>
<dbReference type="GO" id="GO:0003677">
    <property type="term" value="F:DNA binding"/>
    <property type="evidence" value="ECO:0007669"/>
    <property type="project" value="UniProtKB-UniRule"/>
</dbReference>